<evidence type="ECO:0000313" key="3">
    <source>
        <dbReference type="Proteomes" id="UP000298416"/>
    </source>
</evidence>
<name>A0A8X8ZFL3_SALSN</name>
<reference evidence="2" key="1">
    <citation type="submission" date="2018-01" db="EMBL/GenBank/DDBJ databases">
        <authorList>
            <person name="Mao J.F."/>
        </authorList>
    </citation>
    <scope>NUCLEOTIDE SEQUENCE</scope>
    <source>
        <strain evidence="2">Huo1</strain>
        <tissue evidence="2">Leaf</tissue>
    </source>
</reference>
<evidence type="ECO:0000256" key="1">
    <source>
        <dbReference type="SAM" id="Phobius"/>
    </source>
</evidence>
<reference evidence="2" key="2">
    <citation type="submission" date="2020-08" db="EMBL/GenBank/DDBJ databases">
        <title>Plant Genome Project.</title>
        <authorList>
            <person name="Zhang R.-G."/>
        </authorList>
    </citation>
    <scope>NUCLEOTIDE SEQUENCE</scope>
    <source>
        <strain evidence="2">Huo1</strain>
        <tissue evidence="2">Leaf</tissue>
    </source>
</reference>
<evidence type="ECO:0000313" key="2">
    <source>
        <dbReference type="EMBL" id="KAG6402149.1"/>
    </source>
</evidence>
<keyword evidence="1" id="KW-1133">Transmembrane helix</keyword>
<feature type="transmembrane region" description="Helical" evidence="1">
    <location>
        <begin position="121"/>
        <end position="143"/>
    </location>
</feature>
<sequence>MSSAAEISDDNLTANADVMVQEFVLGFDDLQKNPANNRKLMDCVHSHYVNSLNAPEFCSALQRRLTHQQLVNDPFILYNFYRELSSLYTDHSAMEKILKSMEESFEMKLSSIAVSKKRCSVFFTAVAMICAAATPIVAVNAFHNRSWERAGIAGAAAAFSILFTELGKRRKSVLKKDETAVKKLKQITQCMIMGAERGMGCIKSVHNVARRLDFDSQKLSESAYDWKKVAAVENRPISSNSSSSAAHHISPPILILFAAVGRWRRSVLVKRETALKKRKVIVDRMILVARPIVAGLDSIVNAARGLEVEIKSLSEADDDGVKVAAVENCFEELLQKDEKYNSVINCAKELVLQSIVLVGNKGTEHYFL</sequence>
<dbReference type="AlphaFoldDB" id="A0A8X8ZFL3"/>
<keyword evidence="3" id="KW-1185">Reference proteome</keyword>
<protein>
    <submittedName>
        <fullName evidence="2">Uncharacterized protein</fullName>
    </submittedName>
</protein>
<keyword evidence="1" id="KW-0812">Transmembrane</keyword>
<comment type="caution">
    <text evidence="2">The sequence shown here is derived from an EMBL/GenBank/DDBJ whole genome shotgun (WGS) entry which is preliminary data.</text>
</comment>
<keyword evidence="1" id="KW-0472">Membrane</keyword>
<dbReference type="Proteomes" id="UP000298416">
    <property type="component" value="Unassembled WGS sequence"/>
</dbReference>
<organism evidence="2">
    <name type="scientific">Salvia splendens</name>
    <name type="common">Scarlet sage</name>
    <dbReference type="NCBI Taxonomy" id="180675"/>
    <lineage>
        <taxon>Eukaryota</taxon>
        <taxon>Viridiplantae</taxon>
        <taxon>Streptophyta</taxon>
        <taxon>Embryophyta</taxon>
        <taxon>Tracheophyta</taxon>
        <taxon>Spermatophyta</taxon>
        <taxon>Magnoliopsida</taxon>
        <taxon>eudicotyledons</taxon>
        <taxon>Gunneridae</taxon>
        <taxon>Pentapetalae</taxon>
        <taxon>asterids</taxon>
        <taxon>lamiids</taxon>
        <taxon>Lamiales</taxon>
        <taxon>Lamiaceae</taxon>
        <taxon>Nepetoideae</taxon>
        <taxon>Mentheae</taxon>
        <taxon>Salviinae</taxon>
        <taxon>Salvia</taxon>
        <taxon>Salvia subgen. Calosphace</taxon>
        <taxon>core Calosphace</taxon>
    </lineage>
</organism>
<proteinExistence type="predicted"/>
<gene>
    <name evidence="2" type="ORF">SASPL_139024</name>
</gene>
<accession>A0A8X8ZFL3</accession>
<dbReference type="EMBL" id="PNBA02000014">
    <property type="protein sequence ID" value="KAG6402149.1"/>
    <property type="molecule type" value="Genomic_DNA"/>
</dbReference>